<name>A0ABR9J5X1_9MICC</name>
<gene>
    <name evidence="1" type="ORF">H4W26_000997</name>
</gene>
<organism evidence="1 2">
    <name type="scientific">Nesterenkonia halotolerans</name>
    <dbReference type="NCBI Taxonomy" id="225325"/>
    <lineage>
        <taxon>Bacteria</taxon>
        <taxon>Bacillati</taxon>
        <taxon>Actinomycetota</taxon>
        <taxon>Actinomycetes</taxon>
        <taxon>Micrococcales</taxon>
        <taxon>Micrococcaceae</taxon>
        <taxon>Nesterenkonia</taxon>
    </lineage>
</organism>
<dbReference type="Proteomes" id="UP000636579">
    <property type="component" value="Unassembled WGS sequence"/>
</dbReference>
<dbReference type="RefSeq" id="WP_192591016.1">
    <property type="nucleotide sequence ID" value="NZ_JADBEE010000001.1"/>
</dbReference>
<accession>A0ABR9J5X1</accession>
<sequence>MDAAQKAEFDAAVVEAARLESSRVELADRLRAHQGQQLSLVLPGNRRLSVRVGAVGSDWLSGTLAQQSVLVPLSALRAVDGMHRSAARAEAGATRRRLGIMEPIRRLSRDRSVVQVQGSEGLLAQGLISGVGRDFLEIADVTASESRGSAAFSAARRTLPLHSICWLQSEEQGAEPG</sequence>
<dbReference type="EMBL" id="JADBEE010000001">
    <property type="protein sequence ID" value="MBE1514242.1"/>
    <property type="molecule type" value="Genomic_DNA"/>
</dbReference>
<keyword evidence="2" id="KW-1185">Reference proteome</keyword>
<comment type="caution">
    <text evidence="1">The sequence shown here is derived from an EMBL/GenBank/DDBJ whole genome shotgun (WGS) entry which is preliminary data.</text>
</comment>
<proteinExistence type="predicted"/>
<reference evidence="1 2" key="1">
    <citation type="submission" date="2020-10" db="EMBL/GenBank/DDBJ databases">
        <title>Sequencing the genomes of 1000 actinobacteria strains.</title>
        <authorList>
            <person name="Klenk H.-P."/>
        </authorList>
    </citation>
    <scope>NUCLEOTIDE SEQUENCE [LARGE SCALE GENOMIC DNA]</scope>
    <source>
        <strain evidence="1 2">DSM 15474</strain>
    </source>
</reference>
<protein>
    <submittedName>
        <fullName evidence="1">Uncharacterized protein</fullName>
    </submittedName>
</protein>
<evidence type="ECO:0000313" key="1">
    <source>
        <dbReference type="EMBL" id="MBE1514242.1"/>
    </source>
</evidence>
<evidence type="ECO:0000313" key="2">
    <source>
        <dbReference type="Proteomes" id="UP000636579"/>
    </source>
</evidence>